<gene>
    <name evidence="1" type="ORF">HGM15179_016738</name>
</gene>
<organism evidence="1 2">
    <name type="scientific">Zosterops borbonicus</name>
    <dbReference type="NCBI Taxonomy" id="364589"/>
    <lineage>
        <taxon>Eukaryota</taxon>
        <taxon>Metazoa</taxon>
        <taxon>Chordata</taxon>
        <taxon>Craniata</taxon>
        <taxon>Vertebrata</taxon>
        <taxon>Euteleostomi</taxon>
        <taxon>Archelosauria</taxon>
        <taxon>Archosauria</taxon>
        <taxon>Dinosauria</taxon>
        <taxon>Saurischia</taxon>
        <taxon>Theropoda</taxon>
        <taxon>Coelurosauria</taxon>
        <taxon>Aves</taxon>
        <taxon>Neognathae</taxon>
        <taxon>Neoaves</taxon>
        <taxon>Telluraves</taxon>
        <taxon>Australaves</taxon>
        <taxon>Passeriformes</taxon>
        <taxon>Sylvioidea</taxon>
        <taxon>Zosteropidae</taxon>
        <taxon>Zosterops</taxon>
    </lineage>
</organism>
<sequence length="82" mass="9098">MGGCIHLNRNVREKRQPSPYPLSVELACTGVADELHSHRQACPGHRDVAVGQRKQVIYNLASPKKHATLAGNVCEQEELQQQ</sequence>
<dbReference type="Proteomes" id="UP000796761">
    <property type="component" value="Unassembled WGS sequence"/>
</dbReference>
<proteinExistence type="predicted"/>
<accession>A0A8K1G290</accession>
<dbReference type="AlphaFoldDB" id="A0A8K1G290"/>
<protein>
    <submittedName>
        <fullName evidence="1">Uncharacterized protein</fullName>
    </submittedName>
</protein>
<reference evidence="1" key="1">
    <citation type="submission" date="2019-04" db="EMBL/GenBank/DDBJ databases">
        <title>Genome assembly of Zosterops borbonicus 15179.</title>
        <authorList>
            <person name="Leroy T."/>
            <person name="Anselmetti Y."/>
            <person name="Tilak M.-K."/>
            <person name="Nabholz B."/>
        </authorList>
    </citation>
    <scope>NUCLEOTIDE SEQUENCE</scope>
    <source>
        <strain evidence="1">HGM_15179</strain>
        <tissue evidence="1">Muscle</tissue>
    </source>
</reference>
<comment type="caution">
    <text evidence="1">The sequence shown here is derived from an EMBL/GenBank/DDBJ whole genome shotgun (WGS) entry which is preliminary data.</text>
</comment>
<evidence type="ECO:0000313" key="2">
    <source>
        <dbReference type="Proteomes" id="UP000796761"/>
    </source>
</evidence>
<evidence type="ECO:0000313" key="1">
    <source>
        <dbReference type="EMBL" id="TRZ10373.1"/>
    </source>
</evidence>
<dbReference type="EMBL" id="SWJQ01000878">
    <property type="protein sequence ID" value="TRZ10373.1"/>
    <property type="molecule type" value="Genomic_DNA"/>
</dbReference>
<name>A0A8K1G290_9PASS</name>
<keyword evidence="2" id="KW-1185">Reference proteome</keyword>